<evidence type="ECO:0000313" key="2">
    <source>
        <dbReference type="EMBL" id="MCM2674380.1"/>
    </source>
</evidence>
<proteinExistence type="predicted"/>
<organism evidence="2 3">
    <name type="scientific">Alkalicoccobacillus plakortidis</name>
    <dbReference type="NCBI Taxonomy" id="444060"/>
    <lineage>
        <taxon>Bacteria</taxon>
        <taxon>Bacillati</taxon>
        <taxon>Bacillota</taxon>
        <taxon>Bacilli</taxon>
        <taxon>Bacillales</taxon>
        <taxon>Bacillaceae</taxon>
        <taxon>Alkalicoccobacillus</taxon>
    </lineage>
</organism>
<feature type="compositionally biased region" description="Basic and acidic residues" evidence="1">
    <location>
        <begin position="1"/>
        <end position="15"/>
    </location>
</feature>
<keyword evidence="3" id="KW-1185">Reference proteome</keyword>
<reference evidence="2" key="1">
    <citation type="submission" date="2022-06" db="EMBL/GenBank/DDBJ databases">
        <title>Alkalicoccobacillus porphyridii sp. nov., isolated from a marine red alga, Porphyridium purpureum and reclassification of Shouchella plakortidis and Shouchella gibsonii as Alkalicoccobacillus plakortidis comb. nov. and Alkalicoccobacillus gibsonii comb. nov.</title>
        <authorList>
            <person name="Kim K.H."/>
            <person name="Lee J.K."/>
            <person name="Han D.M."/>
            <person name="Baek J.H."/>
            <person name="Jeon C.O."/>
        </authorList>
    </citation>
    <scope>NUCLEOTIDE SEQUENCE</scope>
    <source>
        <strain evidence="2">DSM 19153</strain>
    </source>
</reference>
<dbReference type="Proteomes" id="UP001203665">
    <property type="component" value="Unassembled WGS sequence"/>
</dbReference>
<comment type="caution">
    <text evidence="2">The sequence shown here is derived from an EMBL/GenBank/DDBJ whole genome shotgun (WGS) entry which is preliminary data.</text>
</comment>
<name>A0ABT0XF81_9BACI</name>
<evidence type="ECO:0000313" key="3">
    <source>
        <dbReference type="Proteomes" id="UP001203665"/>
    </source>
</evidence>
<evidence type="ECO:0000256" key="1">
    <source>
        <dbReference type="SAM" id="MobiDB-lite"/>
    </source>
</evidence>
<dbReference type="EMBL" id="JAMQJY010000001">
    <property type="protein sequence ID" value="MCM2674380.1"/>
    <property type="molecule type" value="Genomic_DNA"/>
</dbReference>
<gene>
    <name evidence="2" type="ORF">NDM98_01850</name>
</gene>
<feature type="region of interest" description="Disordered" evidence="1">
    <location>
        <begin position="1"/>
        <end position="37"/>
    </location>
</feature>
<dbReference type="RefSeq" id="WP_251603980.1">
    <property type="nucleotide sequence ID" value="NZ_JAMQJY010000001.1"/>
</dbReference>
<sequence length="37" mass="4253">MKEKRNRDKQTDKQQKTTINPTNITDKKLGGPNKPAE</sequence>
<accession>A0ABT0XF81</accession>
<protein>
    <submittedName>
        <fullName evidence="2">Spore protein</fullName>
    </submittedName>
</protein>